<dbReference type="AlphaFoldDB" id="A0A0A8ZE05"/>
<protein>
    <submittedName>
        <fullName evidence="2">Uncharacterized protein</fullName>
    </submittedName>
</protein>
<feature type="transmembrane region" description="Helical" evidence="1">
    <location>
        <begin position="6"/>
        <end position="24"/>
    </location>
</feature>
<organism evidence="2">
    <name type="scientific">Arundo donax</name>
    <name type="common">Giant reed</name>
    <name type="synonym">Donax arundinaceus</name>
    <dbReference type="NCBI Taxonomy" id="35708"/>
    <lineage>
        <taxon>Eukaryota</taxon>
        <taxon>Viridiplantae</taxon>
        <taxon>Streptophyta</taxon>
        <taxon>Embryophyta</taxon>
        <taxon>Tracheophyta</taxon>
        <taxon>Spermatophyta</taxon>
        <taxon>Magnoliopsida</taxon>
        <taxon>Liliopsida</taxon>
        <taxon>Poales</taxon>
        <taxon>Poaceae</taxon>
        <taxon>PACMAD clade</taxon>
        <taxon>Arundinoideae</taxon>
        <taxon>Arundineae</taxon>
        <taxon>Arundo</taxon>
    </lineage>
</organism>
<keyword evidence="1" id="KW-0812">Transmembrane</keyword>
<dbReference type="EMBL" id="GBRH01260854">
    <property type="protein sequence ID" value="JAD37041.1"/>
    <property type="molecule type" value="Transcribed_RNA"/>
</dbReference>
<evidence type="ECO:0000313" key="2">
    <source>
        <dbReference type="EMBL" id="JAD37041.1"/>
    </source>
</evidence>
<accession>A0A0A8ZE05</accession>
<sequence length="25" mass="2980">MASTTTHFFEVMVSTTHFFVLFVLW</sequence>
<keyword evidence="1" id="KW-0472">Membrane</keyword>
<reference evidence="2" key="2">
    <citation type="journal article" date="2015" name="Data Brief">
        <title>Shoot transcriptome of the giant reed, Arundo donax.</title>
        <authorList>
            <person name="Barrero R.A."/>
            <person name="Guerrero F.D."/>
            <person name="Moolhuijzen P."/>
            <person name="Goolsby J.A."/>
            <person name="Tidwell J."/>
            <person name="Bellgard S.E."/>
            <person name="Bellgard M.I."/>
        </authorList>
    </citation>
    <scope>NUCLEOTIDE SEQUENCE</scope>
    <source>
        <tissue evidence="2">Shoot tissue taken approximately 20 cm above the soil surface</tissue>
    </source>
</reference>
<reference evidence="2" key="1">
    <citation type="submission" date="2014-09" db="EMBL/GenBank/DDBJ databases">
        <authorList>
            <person name="Magalhaes I.L.F."/>
            <person name="Oliveira U."/>
            <person name="Santos F.R."/>
            <person name="Vidigal T.H.D.A."/>
            <person name="Brescovit A.D."/>
            <person name="Santos A.J."/>
        </authorList>
    </citation>
    <scope>NUCLEOTIDE SEQUENCE</scope>
    <source>
        <tissue evidence="2">Shoot tissue taken approximately 20 cm above the soil surface</tissue>
    </source>
</reference>
<proteinExistence type="predicted"/>
<evidence type="ECO:0000256" key="1">
    <source>
        <dbReference type="SAM" id="Phobius"/>
    </source>
</evidence>
<name>A0A0A8ZE05_ARUDO</name>
<keyword evidence="1" id="KW-1133">Transmembrane helix</keyword>